<gene>
    <name evidence="2" type="ORF">KV395_04330</name>
</gene>
<evidence type="ECO:0000313" key="2">
    <source>
        <dbReference type="EMBL" id="WDM42543.1"/>
    </source>
</evidence>
<name>A0ABY7XN21_MICLT</name>
<dbReference type="RefSeq" id="WP_282216397.1">
    <property type="nucleotide sequence ID" value="NZ_BAAAUN010000001.1"/>
</dbReference>
<keyword evidence="1" id="KW-0472">Membrane</keyword>
<dbReference type="Proteomes" id="UP001215097">
    <property type="component" value="Chromosome"/>
</dbReference>
<evidence type="ECO:0000313" key="3">
    <source>
        <dbReference type="Proteomes" id="UP001215097"/>
    </source>
</evidence>
<protein>
    <submittedName>
        <fullName evidence="2">Uncharacterized protein</fullName>
    </submittedName>
</protein>
<keyword evidence="3" id="KW-1185">Reference proteome</keyword>
<keyword evidence="1" id="KW-0812">Transmembrane</keyword>
<organism evidence="2 3">
    <name type="scientific">Microbacterium luteolum</name>
    <name type="common">Aureobacterium luteolum</name>
    <dbReference type="NCBI Taxonomy" id="69367"/>
    <lineage>
        <taxon>Bacteria</taxon>
        <taxon>Bacillati</taxon>
        <taxon>Actinomycetota</taxon>
        <taxon>Actinomycetes</taxon>
        <taxon>Micrococcales</taxon>
        <taxon>Microbacteriaceae</taxon>
        <taxon>Microbacterium</taxon>
    </lineage>
</organism>
<feature type="transmembrane region" description="Helical" evidence="1">
    <location>
        <begin position="27"/>
        <end position="48"/>
    </location>
</feature>
<accession>A0ABY7XN21</accession>
<evidence type="ECO:0000256" key="1">
    <source>
        <dbReference type="SAM" id="Phobius"/>
    </source>
</evidence>
<sequence>MDCELPPLACQLKRIADDLTQPDVDGFIATLFATLIGAAVALAGSFWLERRRAKQEEARELSNAKARANERYEERLDTLLFKVIESLGERMRDLHTRPAVIWEPPQALYAAIDTARMVGRGDDAEALKQLKLATGRVAAIENSEDQHRDTRVVGQIIRSWREGAVDSVKTSERFGGLAIGP</sequence>
<dbReference type="EMBL" id="CP078075">
    <property type="protein sequence ID" value="WDM42543.1"/>
    <property type="molecule type" value="Genomic_DNA"/>
</dbReference>
<proteinExistence type="predicted"/>
<keyword evidence="1" id="KW-1133">Transmembrane helix</keyword>
<reference evidence="2 3" key="1">
    <citation type="submission" date="2021-06" db="EMBL/GenBank/DDBJ databases">
        <title>Genome-based taxonomic framework of Microbacterium strains isolated from marine environment, the description of four new species and reclassification of four preexisting species.</title>
        <authorList>
            <person name="Lee S.D."/>
            <person name="Kim S.-M."/>
            <person name="Byeon Y.-S."/>
            <person name="Yang H.L."/>
            <person name="Kim I.S."/>
        </authorList>
    </citation>
    <scope>NUCLEOTIDE SEQUENCE [LARGE SCALE GENOMIC DNA]</scope>
    <source>
        <strain evidence="2 3">KACC 14465</strain>
    </source>
</reference>